<evidence type="ECO:0000313" key="1">
    <source>
        <dbReference type="EMBL" id="CDL82822.1"/>
    </source>
</evidence>
<evidence type="ECO:0000313" key="2">
    <source>
        <dbReference type="Proteomes" id="UP000019202"/>
    </source>
</evidence>
<comment type="caution">
    <text evidence="1">The sequence shown here is derived from an EMBL/GenBank/DDBJ whole genome shotgun (WGS) entry which is preliminary data.</text>
</comment>
<reference evidence="1" key="1">
    <citation type="submission" date="2013-11" db="EMBL/GenBank/DDBJ databases">
        <title>Draft genome sequence and annotation of the entomopathogenic bacteria, Xenorhabdus cabanillasi strain JM26 and Xenorhabdus szentirmai strain DSM 16338.</title>
        <authorList>
            <person name="Gualtieri M."/>
            <person name="Ogier J.C."/>
            <person name="Pages S."/>
            <person name="Givaudan A."/>
            <person name="Gaudriault S."/>
        </authorList>
    </citation>
    <scope>NUCLEOTIDE SEQUENCE [LARGE SCALE GENOMIC DNA]</scope>
    <source>
        <strain evidence="1">DSM 16338</strain>
    </source>
</reference>
<protein>
    <submittedName>
        <fullName evidence="1">Uncharacterized protein</fullName>
    </submittedName>
</protein>
<dbReference type="Proteomes" id="UP000019202">
    <property type="component" value="Unassembled WGS sequence"/>
</dbReference>
<dbReference type="STRING" id="1427518.XSR1_250004"/>
<dbReference type="EMBL" id="CBXF010000083">
    <property type="protein sequence ID" value="CDL82822.1"/>
    <property type="molecule type" value="Genomic_DNA"/>
</dbReference>
<accession>W1IWE5</accession>
<keyword evidence="2" id="KW-1185">Reference proteome</keyword>
<sequence length="48" mass="5428">MPDVDFGHESEHEPSNAAAFAVLNLDSYMKIRLPKYVHIVDGNFFSFA</sequence>
<dbReference type="AlphaFoldDB" id="W1IWE5"/>
<proteinExistence type="predicted"/>
<name>W1IWE5_9GAMM</name>
<gene>
    <name evidence="1" type="ORF">XSR1_250004</name>
</gene>
<organism evidence="1 2">
    <name type="scientific">Xenorhabdus szentirmaii DSM 16338</name>
    <dbReference type="NCBI Taxonomy" id="1427518"/>
    <lineage>
        <taxon>Bacteria</taxon>
        <taxon>Pseudomonadati</taxon>
        <taxon>Pseudomonadota</taxon>
        <taxon>Gammaproteobacteria</taxon>
        <taxon>Enterobacterales</taxon>
        <taxon>Morganellaceae</taxon>
        <taxon>Xenorhabdus</taxon>
    </lineage>
</organism>